<proteinExistence type="predicted"/>
<accession>A0A183I0Y9</accession>
<evidence type="ECO:0000313" key="2">
    <source>
        <dbReference type="EMBL" id="VDP13660.1"/>
    </source>
</evidence>
<evidence type="ECO:0000256" key="1">
    <source>
        <dbReference type="SAM" id="MobiDB-lite"/>
    </source>
</evidence>
<keyword evidence="3" id="KW-1185">Reference proteome</keyword>
<name>A0A183I0Y9_9BILA</name>
<protein>
    <submittedName>
        <fullName evidence="2 4">Uncharacterized protein</fullName>
    </submittedName>
</protein>
<dbReference type="Proteomes" id="UP000267606">
    <property type="component" value="Unassembled WGS sequence"/>
</dbReference>
<dbReference type="AlphaFoldDB" id="A0A183I0Y9"/>
<feature type="compositionally biased region" description="Polar residues" evidence="1">
    <location>
        <begin position="56"/>
        <end position="70"/>
    </location>
</feature>
<evidence type="ECO:0000313" key="3">
    <source>
        <dbReference type="Proteomes" id="UP000267606"/>
    </source>
</evidence>
<evidence type="ECO:0000313" key="4">
    <source>
        <dbReference type="WBParaSite" id="OFLC_0001340201-mRNA-1"/>
    </source>
</evidence>
<dbReference type="WBParaSite" id="OFLC_0001340201-mRNA-1">
    <property type="protein sequence ID" value="OFLC_0001340201-mRNA-1"/>
    <property type="gene ID" value="OFLC_0001340201"/>
</dbReference>
<reference evidence="2 3" key="2">
    <citation type="submission" date="2018-11" db="EMBL/GenBank/DDBJ databases">
        <authorList>
            <consortium name="Pathogen Informatics"/>
        </authorList>
    </citation>
    <scope>NUCLEOTIDE SEQUENCE [LARGE SCALE GENOMIC DNA]</scope>
</reference>
<sequence>MTRYSVNQCVTRRGAPLQTPSNFRERKMCSVRENSSVPPQSRARIIHIESFRVNRNQSLQNQFSKSNSSDGGKRRTQSPTGSTT</sequence>
<organism evidence="4">
    <name type="scientific">Onchocerca flexuosa</name>
    <dbReference type="NCBI Taxonomy" id="387005"/>
    <lineage>
        <taxon>Eukaryota</taxon>
        <taxon>Metazoa</taxon>
        <taxon>Ecdysozoa</taxon>
        <taxon>Nematoda</taxon>
        <taxon>Chromadorea</taxon>
        <taxon>Rhabditida</taxon>
        <taxon>Spirurina</taxon>
        <taxon>Spiruromorpha</taxon>
        <taxon>Filarioidea</taxon>
        <taxon>Onchocercidae</taxon>
        <taxon>Onchocerca</taxon>
    </lineage>
</organism>
<gene>
    <name evidence="2" type="ORF">OFLC_LOCUS13401</name>
</gene>
<reference evidence="4" key="1">
    <citation type="submission" date="2016-06" db="UniProtKB">
        <authorList>
            <consortium name="WormBaseParasite"/>
        </authorList>
    </citation>
    <scope>IDENTIFICATION</scope>
</reference>
<dbReference type="EMBL" id="UZAJ01040181">
    <property type="protein sequence ID" value="VDP13660.1"/>
    <property type="molecule type" value="Genomic_DNA"/>
</dbReference>
<feature type="region of interest" description="Disordered" evidence="1">
    <location>
        <begin position="56"/>
        <end position="84"/>
    </location>
</feature>